<proteinExistence type="predicted"/>
<dbReference type="Proteomes" id="UP000722791">
    <property type="component" value="Unassembled WGS sequence"/>
</dbReference>
<accession>A0A8J4GC65</accession>
<sequence>MRSAPQAPPNRPVLDEKEKARLAELMRFRGKVPTVTPEQLADQLKAAPRKSEREQLEEMFEAIVKEIEERREFLQALEAAGRLRIDTVHMVGGVRKKGSVPLTYPTSSPLFDWDRNAHALRHLARPALLSLHNP</sequence>
<name>A0A8J4GC65_9CHLO</name>
<dbReference type="Proteomes" id="UP000747110">
    <property type="component" value="Unassembled WGS sequence"/>
</dbReference>
<keyword evidence="4" id="KW-1185">Reference proteome</keyword>
<dbReference type="InterPro" id="IPR007914">
    <property type="entry name" value="UPF0193"/>
</dbReference>
<dbReference type="Pfam" id="PF05250">
    <property type="entry name" value="UPF0193"/>
    <property type="match status" value="1"/>
</dbReference>
<gene>
    <name evidence="1" type="ORF">Vretifemale_9783</name>
    <name evidence="2" type="ORF">Vretimale_9149</name>
</gene>
<comment type="caution">
    <text evidence="2">The sequence shown here is derived from an EMBL/GenBank/DDBJ whole genome shotgun (WGS) entry which is preliminary data.</text>
</comment>
<protein>
    <submittedName>
        <fullName evidence="2">Uncharacterized protein</fullName>
    </submittedName>
</protein>
<evidence type="ECO:0000313" key="1">
    <source>
        <dbReference type="EMBL" id="GIL80740.1"/>
    </source>
</evidence>
<reference evidence="2" key="1">
    <citation type="journal article" date="2021" name="Proc. Natl. Acad. Sci. U.S.A.">
        <title>Three genomes in the algal genus Volvox reveal the fate of a haploid sex-determining region after a transition to homothallism.</title>
        <authorList>
            <person name="Yamamoto K."/>
            <person name="Hamaji T."/>
            <person name="Kawai-Toyooka H."/>
            <person name="Matsuzaki R."/>
            <person name="Takahashi F."/>
            <person name="Nishimura Y."/>
            <person name="Kawachi M."/>
            <person name="Noguchi H."/>
            <person name="Minakuchi Y."/>
            <person name="Umen J.G."/>
            <person name="Toyoda A."/>
            <person name="Nozaki H."/>
        </authorList>
    </citation>
    <scope>NUCLEOTIDE SEQUENCE</scope>
    <source>
        <strain evidence="2">NIES-3785</strain>
        <strain evidence="1">NIES-3786</strain>
    </source>
</reference>
<evidence type="ECO:0000313" key="2">
    <source>
        <dbReference type="EMBL" id="GIM04608.1"/>
    </source>
</evidence>
<dbReference type="EMBL" id="BNCP01000019">
    <property type="protein sequence ID" value="GIL80740.1"/>
    <property type="molecule type" value="Genomic_DNA"/>
</dbReference>
<dbReference type="PANTHER" id="PTHR28348:SF1">
    <property type="entry name" value="UPF0193 PROTEIN EVG1"/>
    <property type="match status" value="1"/>
</dbReference>
<dbReference type="EMBL" id="BNCQ01000016">
    <property type="protein sequence ID" value="GIM04608.1"/>
    <property type="molecule type" value="Genomic_DNA"/>
</dbReference>
<evidence type="ECO:0000313" key="3">
    <source>
        <dbReference type="Proteomes" id="UP000722791"/>
    </source>
</evidence>
<organism evidence="2 3">
    <name type="scientific">Volvox reticuliferus</name>
    <dbReference type="NCBI Taxonomy" id="1737510"/>
    <lineage>
        <taxon>Eukaryota</taxon>
        <taxon>Viridiplantae</taxon>
        <taxon>Chlorophyta</taxon>
        <taxon>core chlorophytes</taxon>
        <taxon>Chlorophyceae</taxon>
        <taxon>CS clade</taxon>
        <taxon>Chlamydomonadales</taxon>
        <taxon>Volvocaceae</taxon>
        <taxon>Volvox</taxon>
    </lineage>
</organism>
<dbReference type="OrthoDB" id="189770at2759"/>
<dbReference type="AlphaFoldDB" id="A0A8J4GC65"/>
<dbReference type="PANTHER" id="PTHR28348">
    <property type="entry name" value="UPF0193 PROTEIN EVG1"/>
    <property type="match status" value="1"/>
</dbReference>
<evidence type="ECO:0000313" key="4">
    <source>
        <dbReference type="Proteomes" id="UP000747110"/>
    </source>
</evidence>